<evidence type="ECO:0000256" key="12">
    <source>
        <dbReference type="PIRSR" id="PIRSR016958-1"/>
    </source>
</evidence>
<proteinExistence type="inferred from homology"/>
<evidence type="ECO:0000256" key="6">
    <source>
        <dbReference type="ARBA" id="ARBA00039449"/>
    </source>
</evidence>
<accession>A0A1H6PWW8</accession>
<dbReference type="EMBL" id="KZ859071">
    <property type="protein sequence ID" value="RDW23646.1"/>
    <property type="molecule type" value="Genomic_DNA"/>
</dbReference>
<name>A0A1H6PWW8_YARLL</name>
<dbReference type="PANTHER" id="PTHR12753:SF0">
    <property type="entry name" value="ALPHA N-TERMINAL PROTEIN METHYLTRANSFERASE 1"/>
    <property type="match status" value="1"/>
</dbReference>
<feature type="binding site" evidence="12">
    <location>
        <position position="132"/>
    </location>
    <ligand>
        <name>S-adenosyl-L-methionine</name>
        <dbReference type="ChEBI" id="CHEBI:59789"/>
    </ligand>
</feature>
<evidence type="ECO:0000313" key="13">
    <source>
        <dbReference type="EMBL" id="AOW00098.1"/>
    </source>
</evidence>
<dbReference type="GO" id="GO:0002181">
    <property type="term" value="P:cytoplasmic translation"/>
    <property type="evidence" value="ECO:0007669"/>
    <property type="project" value="EnsemblFungi"/>
</dbReference>
<protein>
    <recommendedName>
        <fullName evidence="6">Alpha N-terminal protein methyltransferase 1</fullName>
        <ecNumber evidence="5">2.1.1.244</ecNumber>
    </recommendedName>
    <alternativeName>
        <fullName evidence="11">Translation associated element 1</fullName>
    </alternativeName>
    <alternativeName>
        <fullName evidence="7">X-Pro-Lys N-terminal protein methyltransferase 1</fullName>
    </alternativeName>
</protein>
<evidence type="ECO:0000313" key="14">
    <source>
        <dbReference type="EMBL" id="RDW23646.1"/>
    </source>
</evidence>
<evidence type="ECO:0000256" key="1">
    <source>
        <dbReference type="ARBA" id="ARBA00009059"/>
    </source>
</evidence>
<dbReference type="eggNOG" id="KOG3178">
    <property type="taxonomic scope" value="Eukaryota"/>
</dbReference>
<dbReference type="SUPFAM" id="SSF53335">
    <property type="entry name" value="S-adenosyl-L-methionine-dependent methyltransferases"/>
    <property type="match status" value="1"/>
</dbReference>
<sequence>MADSQINYDDAISYWASVPATNDGVLGGYGNTSVPRADVVGSITFLRRLKTRMPVEEGKIKYGADVGAGIGRVTKDMLSQVCDKVDLVEPVEQFVNQAKQDLAGNDKVGEFLDIGAQDFVPETGKYWVIWNQWCLGHLDDENLVLYFKRCIDGLQKNGTIVVKENNAPLEDEFDPTDSSVTRTDAKFRELFDKAGLQLILTEVQKGLPKELFVVRMYALKVKE</sequence>
<comment type="catalytic activity">
    <reaction evidence="9">
        <text>N-terminal L-prolyl-L-prolyl-L-lysyl-[protein] + 2 S-adenosyl-L-methionine = N-terminal N,N-dimethyl-L-prolyl-L-prolyl-L-lysyl-[protein] + 2 S-adenosyl-L-homocysteine + 2 H(+)</text>
        <dbReference type="Rhea" id="RHEA:54736"/>
        <dbReference type="Rhea" id="RHEA-COMP:13787"/>
        <dbReference type="Rhea" id="RHEA-COMP:13974"/>
        <dbReference type="ChEBI" id="CHEBI:15378"/>
        <dbReference type="ChEBI" id="CHEBI:57856"/>
        <dbReference type="ChEBI" id="CHEBI:59789"/>
        <dbReference type="ChEBI" id="CHEBI:138059"/>
        <dbReference type="ChEBI" id="CHEBI:138318"/>
        <dbReference type="EC" id="2.1.1.244"/>
    </reaction>
</comment>
<dbReference type="AlphaFoldDB" id="A0A1H6PWW8"/>
<dbReference type="PANTHER" id="PTHR12753">
    <property type="entry name" value="AD-003 - RELATED"/>
    <property type="match status" value="1"/>
</dbReference>
<dbReference type="GO" id="GO:0071885">
    <property type="term" value="F:N-terminal protein N-methyltransferase activity"/>
    <property type="evidence" value="ECO:0007669"/>
    <property type="project" value="UniProtKB-EC"/>
</dbReference>
<organism evidence="13 15">
    <name type="scientific">Yarrowia lipolytica</name>
    <name type="common">Candida lipolytica</name>
    <dbReference type="NCBI Taxonomy" id="4952"/>
    <lineage>
        <taxon>Eukaryota</taxon>
        <taxon>Fungi</taxon>
        <taxon>Dikarya</taxon>
        <taxon>Ascomycota</taxon>
        <taxon>Saccharomycotina</taxon>
        <taxon>Dipodascomycetes</taxon>
        <taxon>Dipodascales</taxon>
        <taxon>Dipodascales incertae sedis</taxon>
        <taxon>Yarrowia</taxon>
    </lineage>
</organism>
<feature type="binding site" evidence="12">
    <location>
        <position position="67"/>
    </location>
    <ligand>
        <name>S-adenosyl-L-methionine</name>
        <dbReference type="ChEBI" id="CHEBI:59789"/>
    </ligand>
</feature>
<evidence type="ECO:0000256" key="10">
    <source>
        <dbReference type="ARBA" id="ARBA00048167"/>
    </source>
</evidence>
<feature type="binding site" evidence="12">
    <location>
        <position position="72"/>
    </location>
    <ligand>
        <name>S-adenosyl-L-methionine</name>
        <dbReference type="ChEBI" id="CHEBI:59789"/>
    </ligand>
</feature>
<comment type="catalytic activity">
    <reaction evidence="8">
        <text>N-terminal L-seryl-L-prolyl-L-lysyl-[protein] + 3 S-adenosyl-L-methionine = N-terminal N,N,N-trimethyl-L-seryl-L-prolyl-L-lysyl-[protein] + 3 S-adenosyl-L-homocysteine + 3 H(+)</text>
        <dbReference type="Rhea" id="RHEA:54724"/>
        <dbReference type="Rhea" id="RHEA-COMP:13789"/>
        <dbReference type="Rhea" id="RHEA-COMP:13973"/>
        <dbReference type="ChEBI" id="CHEBI:15378"/>
        <dbReference type="ChEBI" id="CHEBI:57856"/>
        <dbReference type="ChEBI" id="CHEBI:59789"/>
        <dbReference type="ChEBI" id="CHEBI:138061"/>
        <dbReference type="ChEBI" id="CHEBI:138317"/>
        <dbReference type="EC" id="2.1.1.244"/>
    </reaction>
</comment>
<keyword evidence="3 14" id="KW-0808">Transferase</keyword>
<dbReference type="Proteomes" id="UP000182444">
    <property type="component" value="Chromosome 1A"/>
</dbReference>
<comment type="catalytic activity">
    <reaction evidence="10">
        <text>N-terminal L-alanyl-L-prolyl-L-lysyl-[protein] + 3 S-adenosyl-L-methionine = N-terminal N,N,N-trimethyl-L-alanyl-L-prolyl-L-lysyl-[protein] + 3 S-adenosyl-L-homocysteine + 3 H(+)</text>
        <dbReference type="Rhea" id="RHEA:54712"/>
        <dbReference type="Rhea" id="RHEA-COMP:13785"/>
        <dbReference type="Rhea" id="RHEA-COMP:13971"/>
        <dbReference type="ChEBI" id="CHEBI:15378"/>
        <dbReference type="ChEBI" id="CHEBI:57856"/>
        <dbReference type="ChEBI" id="CHEBI:59789"/>
        <dbReference type="ChEBI" id="CHEBI:138057"/>
        <dbReference type="ChEBI" id="CHEBI:138315"/>
        <dbReference type="EC" id="2.1.1.244"/>
    </reaction>
</comment>
<dbReference type="GO" id="GO:0032259">
    <property type="term" value="P:methylation"/>
    <property type="evidence" value="ECO:0007669"/>
    <property type="project" value="UniProtKB-KW"/>
</dbReference>
<gene>
    <name evidence="14" type="ORF">B0I71DRAFT_135611</name>
    <name evidence="13" type="ORF">YALI1_A00801g</name>
</gene>
<dbReference type="EC" id="2.1.1.244" evidence="5"/>
<dbReference type="EMBL" id="CP017553">
    <property type="protein sequence ID" value="AOW00098.1"/>
    <property type="molecule type" value="Genomic_DNA"/>
</dbReference>
<evidence type="ECO:0000256" key="2">
    <source>
        <dbReference type="ARBA" id="ARBA00022603"/>
    </source>
</evidence>
<dbReference type="OrthoDB" id="1298661at2759"/>
<keyword evidence="2 14" id="KW-0489">Methyltransferase</keyword>
<evidence type="ECO:0000256" key="3">
    <source>
        <dbReference type="ARBA" id="ARBA00022679"/>
    </source>
</evidence>
<keyword evidence="4 12" id="KW-0949">S-adenosyl-L-methionine</keyword>
<dbReference type="InterPro" id="IPR029063">
    <property type="entry name" value="SAM-dependent_MTases_sf"/>
</dbReference>
<evidence type="ECO:0000256" key="8">
    <source>
        <dbReference type="ARBA" id="ARBA00047306"/>
    </source>
</evidence>
<dbReference type="KEGG" id="yli:2905995"/>
<dbReference type="Gene3D" id="3.40.50.150">
    <property type="entry name" value="Vaccinia Virus protein VP39"/>
    <property type="match status" value="1"/>
</dbReference>
<dbReference type="VEuPathDB" id="FungiDB:YALI1_A00801g"/>
<dbReference type="OMA" id="PVRMYCL"/>
<evidence type="ECO:0000313" key="15">
    <source>
        <dbReference type="Proteomes" id="UP000182444"/>
    </source>
</evidence>
<reference evidence="14 16" key="2">
    <citation type="submission" date="2018-07" db="EMBL/GenBank/DDBJ databases">
        <title>Draft Genome Assemblies for Five Robust Yarrowia lipolytica Strains Exhibiting High Lipid Production and Pentose Sugar Utilization and Sugar Alcohol Secretion from Undetoxified Lignocellulosic Biomass Hydrolysates.</title>
        <authorList>
            <consortium name="DOE Joint Genome Institute"/>
            <person name="Walker C."/>
            <person name="Ryu S."/>
            <person name="Na H."/>
            <person name="Zane M."/>
            <person name="LaButti K."/>
            <person name="Lipzen A."/>
            <person name="Haridas S."/>
            <person name="Barry K."/>
            <person name="Grigoriev I.V."/>
            <person name="Quarterman J."/>
            <person name="Slininger P."/>
            <person name="Dien B."/>
            <person name="Trinh C.T."/>
        </authorList>
    </citation>
    <scope>NUCLEOTIDE SEQUENCE [LARGE SCALE GENOMIC DNA]</scope>
    <source>
        <strain evidence="14 16">YB392</strain>
    </source>
</reference>
<dbReference type="Proteomes" id="UP000256601">
    <property type="component" value="Unassembled WGS sequence"/>
</dbReference>
<evidence type="ECO:0000256" key="4">
    <source>
        <dbReference type="ARBA" id="ARBA00022691"/>
    </source>
</evidence>
<reference evidence="13 15" key="1">
    <citation type="journal article" date="2016" name="PLoS ONE">
        <title>Sequence Assembly of Yarrowia lipolytica Strain W29/CLIB89 Shows Transposable Element Diversity.</title>
        <authorList>
            <person name="Magnan C."/>
            <person name="Yu J."/>
            <person name="Chang I."/>
            <person name="Jahn E."/>
            <person name="Kanomata Y."/>
            <person name="Wu J."/>
            <person name="Zeller M."/>
            <person name="Oakes M."/>
            <person name="Baldi P."/>
            <person name="Sandmeyer S."/>
        </authorList>
    </citation>
    <scope>NUCLEOTIDE SEQUENCE [LARGE SCALE GENOMIC DNA]</scope>
    <source>
        <strain evidence="13">CLIB89</strain>
        <strain evidence="15">CLIB89(W29)</strain>
    </source>
</reference>
<evidence type="ECO:0000256" key="7">
    <source>
        <dbReference type="ARBA" id="ARBA00043129"/>
    </source>
</evidence>
<comment type="similarity">
    <text evidence="1">Belongs to the methyltransferase superfamily. NTM1 family.</text>
</comment>
<dbReference type="Pfam" id="PF05891">
    <property type="entry name" value="Methyltransf_PK"/>
    <property type="match status" value="1"/>
</dbReference>
<dbReference type="GeneID" id="2905995"/>
<dbReference type="PIRSF" id="PIRSF016958">
    <property type="entry name" value="DUF858_MeTrfase_lik"/>
    <property type="match status" value="1"/>
</dbReference>
<evidence type="ECO:0000256" key="9">
    <source>
        <dbReference type="ARBA" id="ARBA00047885"/>
    </source>
</evidence>
<dbReference type="RefSeq" id="XP_499624.1">
    <property type="nucleotide sequence ID" value="XM_499624.1"/>
</dbReference>
<dbReference type="GO" id="GO:0005829">
    <property type="term" value="C:cytosol"/>
    <property type="evidence" value="ECO:0007669"/>
    <property type="project" value="EnsemblFungi"/>
</dbReference>
<dbReference type="VEuPathDB" id="FungiDB:YALI0_A00638g"/>
<evidence type="ECO:0000256" key="11">
    <source>
        <dbReference type="ARBA" id="ARBA00082558"/>
    </source>
</evidence>
<dbReference type="FunFam" id="3.40.50.150:FF:000025">
    <property type="entry name" value="N-terminal Xaa-Pro-Lys N-methyltransferase 1"/>
    <property type="match status" value="1"/>
</dbReference>
<dbReference type="InterPro" id="IPR008576">
    <property type="entry name" value="MeTrfase_NTM1"/>
</dbReference>
<evidence type="ECO:0000313" key="16">
    <source>
        <dbReference type="Proteomes" id="UP000256601"/>
    </source>
</evidence>
<evidence type="ECO:0000256" key="5">
    <source>
        <dbReference type="ARBA" id="ARBA00039112"/>
    </source>
</evidence>